<protein>
    <submittedName>
        <fullName evidence="1">Uncharacterized protein</fullName>
    </submittedName>
</protein>
<dbReference type="EMBL" id="JAFBED010000001">
    <property type="protein sequence ID" value="MBM7618502.1"/>
    <property type="molecule type" value="Genomic_DNA"/>
</dbReference>
<accession>A0ABS2NV72</accession>
<name>A0ABS2NV72_9BACI</name>
<gene>
    <name evidence="1" type="ORF">JOC95_000344</name>
</gene>
<evidence type="ECO:0000313" key="2">
    <source>
        <dbReference type="Proteomes" id="UP000737402"/>
    </source>
</evidence>
<dbReference type="Proteomes" id="UP000737402">
    <property type="component" value="Unassembled WGS sequence"/>
</dbReference>
<comment type="caution">
    <text evidence="1">The sequence shown here is derived from an EMBL/GenBank/DDBJ whole genome shotgun (WGS) entry which is preliminary data.</text>
</comment>
<proteinExistence type="predicted"/>
<organism evidence="1 2">
    <name type="scientific">Sutcliffiella tianshenii</name>
    <dbReference type="NCBI Taxonomy" id="1463404"/>
    <lineage>
        <taxon>Bacteria</taxon>
        <taxon>Bacillati</taxon>
        <taxon>Bacillota</taxon>
        <taxon>Bacilli</taxon>
        <taxon>Bacillales</taxon>
        <taxon>Bacillaceae</taxon>
        <taxon>Sutcliffiella</taxon>
    </lineage>
</organism>
<keyword evidence="2" id="KW-1185">Reference proteome</keyword>
<reference evidence="1 2" key="1">
    <citation type="submission" date="2021-01" db="EMBL/GenBank/DDBJ databases">
        <title>Genomic Encyclopedia of Type Strains, Phase IV (KMG-IV): sequencing the most valuable type-strain genomes for metagenomic binning, comparative biology and taxonomic classification.</title>
        <authorList>
            <person name="Goeker M."/>
        </authorList>
    </citation>
    <scope>NUCLEOTIDE SEQUENCE [LARGE SCALE GENOMIC DNA]</scope>
    <source>
        <strain evidence="1 2">DSM 25879</strain>
    </source>
</reference>
<sequence length="118" mass="13371">MKRFMVQAYFNQSPVAYKELEKSFSKYEGTPVTFTGEVLQIQEYEQEEGIRIDTEMRLAINGNYDEVIFVTFQNSFGMEGIVSEDTVTVSGVLTGSVTYESVSGYEITIPSMEAIIYQ</sequence>
<evidence type="ECO:0000313" key="1">
    <source>
        <dbReference type="EMBL" id="MBM7618502.1"/>
    </source>
</evidence>